<evidence type="ECO:0000313" key="2">
    <source>
        <dbReference type="Proteomes" id="UP001142057"/>
    </source>
</evidence>
<name>A0ABT2IG39_9FLAO</name>
<dbReference type="RefSeq" id="WP_259828752.1">
    <property type="nucleotide sequence ID" value="NZ_JANZQH010000003.1"/>
</dbReference>
<accession>A0ABT2IG39</accession>
<keyword evidence="2" id="KW-1185">Reference proteome</keyword>
<evidence type="ECO:0000313" key="1">
    <source>
        <dbReference type="EMBL" id="MCT2407607.1"/>
    </source>
</evidence>
<evidence type="ECO:0008006" key="3">
    <source>
        <dbReference type="Google" id="ProtNLM"/>
    </source>
</evidence>
<reference evidence="1" key="1">
    <citation type="submission" date="2022-08" db="EMBL/GenBank/DDBJ databases">
        <title>Chryseobacterium antibioticum,isolated from the rhizosphere soil of Pyrola in Tibet.</title>
        <authorList>
            <person name="Kan Y."/>
        </authorList>
    </citation>
    <scope>NUCLEOTIDE SEQUENCE</scope>
    <source>
        <strain evidence="1">Pc2-12</strain>
    </source>
</reference>
<sequence length="66" mass="6939">MKKLSRAKLKTINGGACPGGCPYPPGTGYGPSYGVRSCAAYQTLSNCCKNQYFLECVCSGDPCGQH</sequence>
<gene>
    <name evidence="1" type="ORF">NZD88_08670</name>
</gene>
<dbReference type="EMBL" id="JANZQH010000003">
    <property type="protein sequence ID" value="MCT2407607.1"/>
    <property type="molecule type" value="Genomic_DNA"/>
</dbReference>
<comment type="caution">
    <text evidence="1">The sequence shown here is derived from an EMBL/GenBank/DDBJ whole genome shotgun (WGS) entry which is preliminary data.</text>
</comment>
<protein>
    <recommendedName>
        <fullName evidence="3">Bacteriocin</fullName>
    </recommendedName>
</protein>
<proteinExistence type="predicted"/>
<dbReference type="Proteomes" id="UP001142057">
    <property type="component" value="Unassembled WGS sequence"/>
</dbReference>
<organism evidence="1 2">
    <name type="scientific">Chryseobacterium pyrolae</name>
    <dbReference type="NCBI Taxonomy" id="2987481"/>
    <lineage>
        <taxon>Bacteria</taxon>
        <taxon>Pseudomonadati</taxon>
        <taxon>Bacteroidota</taxon>
        <taxon>Flavobacteriia</taxon>
        <taxon>Flavobacteriales</taxon>
        <taxon>Weeksellaceae</taxon>
        <taxon>Chryseobacterium group</taxon>
        <taxon>Chryseobacterium</taxon>
    </lineage>
</organism>